<organism evidence="4">
    <name type="scientific">Acyrthosiphon pisum</name>
    <name type="common">Pea aphid</name>
    <dbReference type="NCBI Taxonomy" id="7029"/>
    <lineage>
        <taxon>Eukaryota</taxon>
        <taxon>Metazoa</taxon>
        <taxon>Ecdysozoa</taxon>
        <taxon>Arthropoda</taxon>
        <taxon>Hexapoda</taxon>
        <taxon>Insecta</taxon>
        <taxon>Pterygota</taxon>
        <taxon>Neoptera</taxon>
        <taxon>Paraneoptera</taxon>
        <taxon>Hemiptera</taxon>
        <taxon>Sternorrhyncha</taxon>
        <taxon>Aphidomorpha</taxon>
        <taxon>Aphidoidea</taxon>
        <taxon>Aphididae</taxon>
        <taxon>Macrosiphini</taxon>
        <taxon>Acyrthosiphon</taxon>
    </lineage>
</organism>
<reference evidence="4" key="1">
    <citation type="submission" date="2009-06" db="EMBL/GenBank/DDBJ databases">
        <title>A full-length cDNA resource of the pea aphid, Acyrthosiphon pisum.</title>
        <authorList>
            <person name="Shigenobu S."/>
            <person name="Nakabachi A."/>
            <person name="Richards S."/>
        </authorList>
    </citation>
    <scope>NUCLEOTIDE SEQUENCE</scope>
    <source>
        <strain evidence="4">LSR1</strain>
        <tissue evidence="4">Whole body</tissue>
    </source>
</reference>
<name>C4WTT7_ACYPI</name>
<dbReference type="InterPro" id="IPR009003">
    <property type="entry name" value="Peptidase_S1_PA"/>
</dbReference>
<evidence type="ECO:0000256" key="1">
    <source>
        <dbReference type="ARBA" id="ARBA00023157"/>
    </source>
</evidence>
<proteinExistence type="evidence at transcript level"/>
<dbReference type="GO" id="GO:0004252">
    <property type="term" value="F:serine-type endopeptidase activity"/>
    <property type="evidence" value="ECO:0007669"/>
    <property type="project" value="InterPro"/>
</dbReference>
<feature type="chain" id="PRO_5002943908" evidence="2">
    <location>
        <begin position="26"/>
        <end position="229"/>
    </location>
</feature>
<dbReference type="InterPro" id="IPR018114">
    <property type="entry name" value="TRYPSIN_HIS"/>
</dbReference>
<dbReference type="InterPro" id="IPR001254">
    <property type="entry name" value="Trypsin_dom"/>
</dbReference>
<dbReference type="Pfam" id="PF00089">
    <property type="entry name" value="Trypsin"/>
    <property type="match status" value="1"/>
</dbReference>
<dbReference type="InterPro" id="IPR043504">
    <property type="entry name" value="Peptidase_S1_PA_chymotrypsin"/>
</dbReference>
<keyword evidence="2" id="KW-0732">Signal</keyword>
<protein>
    <submittedName>
        <fullName evidence="4">ACYPI002755 protein</fullName>
    </submittedName>
</protein>
<evidence type="ECO:0000313" key="4">
    <source>
        <dbReference type="EMBL" id="BAH71307.1"/>
    </source>
</evidence>
<dbReference type="PANTHER" id="PTHR24252">
    <property type="entry name" value="ACROSIN-RELATED"/>
    <property type="match status" value="1"/>
</dbReference>
<feature type="domain" description="Peptidase S1" evidence="3">
    <location>
        <begin position="135"/>
        <end position="205"/>
    </location>
</feature>
<keyword evidence="1" id="KW-1015">Disulfide bond</keyword>
<dbReference type="AlphaFoldDB" id="C4WTT7"/>
<gene>
    <name evidence="4" type="primary">ACYPI002755</name>
</gene>
<sequence>MLLLKPFDVYLLPLLLVVGFHATAGQLVRVKLEKDTSRVGQVCRPDTECVPGSEFCDINLRPENKQKCGLGNELSMSFCCPVDKVIQKRGRRMTNDDDESELDKAIDRAAPEPIKPLLEEPECGQNTKSISKIMKVQNAKASDWPWMAVLLETTNYINFCGGVLLNRRFVLTAAHCFKKHTKDDTVVRLGEYDFTTDNETNTLTTDYQILDYIQTIVKLRTPMTSPFYG</sequence>
<dbReference type="PANTHER" id="PTHR24252:SF7">
    <property type="entry name" value="HYALIN"/>
    <property type="match status" value="1"/>
</dbReference>
<dbReference type="Gene3D" id="2.40.10.10">
    <property type="entry name" value="Trypsin-like serine proteases"/>
    <property type="match status" value="1"/>
</dbReference>
<dbReference type="GO" id="GO:0006508">
    <property type="term" value="P:proteolysis"/>
    <property type="evidence" value="ECO:0007669"/>
    <property type="project" value="InterPro"/>
</dbReference>
<evidence type="ECO:0000259" key="3">
    <source>
        <dbReference type="Pfam" id="PF00089"/>
    </source>
</evidence>
<dbReference type="OrthoDB" id="5918597at2759"/>
<feature type="signal peptide" evidence="2">
    <location>
        <begin position="1"/>
        <end position="25"/>
    </location>
</feature>
<dbReference type="SUPFAM" id="SSF50494">
    <property type="entry name" value="Trypsin-like serine proteases"/>
    <property type="match status" value="1"/>
</dbReference>
<evidence type="ECO:0000256" key="2">
    <source>
        <dbReference type="SAM" id="SignalP"/>
    </source>
</evidence>
<accession>C4WTT7</accession>
<dbReference type="PROSITE" id="PS00134">
    <property type="entry name" value="TRYPSIN_HIS"/>
    <property type="match status" value="1"/>
</dbReference>
<dbReference type="EMBL" id="AK340762">
    <property type="protein sequence ID" value="BAH71307.1"/>
    <property type="molecule type" value="mRNA"/>
</dbReference>